<dbReference type="Proteomes" id="UP000013893">
    <property type="component" value="Chromosome"/>
</dbReference>
<dbReference type="Gene3D" id="3.65.10.10">
    <property type="entry name" value="Enolpyruvate transferase domain"/>
    <property type="match status" value="2"/>
</dbReference>
<evidence type="ECO:0000256" key="10">
    <source>
        <dbReference type="ARBA" id="ARBA00038367"/>
    </source>
</evidence>
<evidence type="ECO:0000259" key="16">
    <source>
        <dbReference type="PROSITE" id="PS50943"/>
    </source>
</evidence>
<reference evidence="17 18" key="1">
    <citation type="journal article" date="2013" name="Nat. Biotechnol.">
        <title>Genome sequences of rare, uncultured bacteria obtained by differential coverage binning of multiple metagenomes.</title>
        <authorList>
            <person name="Albertsen M."/>
            <person name="Hugenholtz P."/>
            <person name="Skarshewski A."/>
            <person name="Nielsen K.L."/>
            <person name="Tyson G.W."/>
            <person name="Nielsen P.H."/>
        </authorList>
    </citation>
    <scope>NUCLEOTIDE SEQUENCE [LARGE SCALE GENOMIC DNA]</scope>
    <source>
        <strain evidence="17">TM71</strain>
    </source>
</reference>
<comment type="subcellular location">
    <subcellularLocation>
        <location evidence="1">Cytoplasm</location>
    </subcellularLocation>
</comment>
<evidence type="ECO:0000256" key="6">
    <source>
        <dbReference type="ARBA" id="ARBA00022960"/>
    </source>
</evidence>
<keyword evidence="6" id="KW-0133">Cell shape</keyword>
<dbReference type="PATRIC" id="fig|1332188.3.peg.299"/>
<evidence type="ECO:0000256" key="1">
    <source>
        <dbReference type="ARBA" id="ARBA00004496"/>
    </source>
</evidence>
<comment type="catalytic activity">
    <reaction evidence="15">
        <text>phosphoenolpyruvate + UDP-N-acetyl-alpha-D-glucosamine = UDP-N-acetyl-3-O-(1-carboxyvinyl)-alpha-D-glucosamine + phosphate</text>
        <dbReference type="Rhea" id="RHEA:18681"/>
        <dbReference type="ChEBI" id="CHEBI:43474"/>
        <dbReference type="ChEBI" id="CHEBI:57705"/>
        <dbReference type="ChEBI" id="CHEBI:58702"/>
        <dbReference type="ChEBI" id="CHEBI:68483"/>
        <dbReference type="EC" id="2.5.1.7"/>
    </reaction>
</comment>
<evidence type="ECO:0000256" key="11">
    <source>
        <dbReference type="ARBA" id="ARBA00039108"/>
    </source>
</evidence>
<dbReference type="GO" id="GO:0008360">
    <property type="term" value="P:regulation of cell shape"/>
    <property type="evidence" value="ECO:0007669"/>
    <property type="project" value="UniProtKB-KW"/>
</dbReference>
<dbReference type="PANTHER" id="PTHR43783">
    <property type="entry name" value="UDP-N-ACETYLGLUCOSAMINE 1-CARBOXYVINYLTRANSFERASE"/>
    <property type="match status" value="1"/>
</dbReference>
<keyword evidence="3" id="KW-0963">Cytoplasm</keyword>
<evidence type="ECO:0000256" key="14">
    <source>
        <dbReference type="ARBA" id="ARBA00042842"/>
    </source>
</evidence>
<dbReference type="PANTHER" id="PTHR43783:SF1">
    <property type="entry name" value="UDP-N-ACETYLGLUCOSAMINE 1-CARBOXYVINYLTRANSFERASE"/>
    <property type="match status" value="1"/>
</dbReference>
<accession>R4PW86</accession>
<gene>
    <name evidence="17" type="primary">murA</name>
    <name evidence="17" type="ORF">L336_0303</name>
</gene>
<dbReference type="GO" id="GO:0071555">
    <property type="term" value="P:cell wall organization"/>
    <property type="evidence" value="ECO:0007669"/>
    <property type="project" value="UniProtKB-KW"/>
</dbReference>
<dbReference type="GO" id="GO:0051301">
    <property type="term" value="P:cell division"/>
    <property type="evidence" value="ECO:0007669"/>
    <property type="project" value="UniProtKB-KW"/>
</dbReference>
<keyword evidence="7" id="KW-0573">Peptidoglycan synthesis</keyword>
<evidence type="ECO:0000256" key="13">
    <source>
        <dbReference type="ARBA" id="ARBA00042443"/>
    </source>
</evidence>
<dbReference type="OrthoDB" id="9803760at2"/>
<dbReference type="GO" id="GO:0005737">
    <property type="term" value="C:cytoplasm"/>
    <property type="evidence" value="ECO:0007669"/>
    <property type="project" value="UniProtKB-SubCell"/>
</dbReference>
<dbReference type="Pfam" id="PF01381">
    <property type="entry name" value="HTH_3"/>
    <property type="match status" value="1"/>
</dbReference>
<dbReference type="Pfam" id="PF00275">
    <property type="entry name" value="EPSP_synthase"/>
    <property type="match status" value="1"/>
</dbReference>
<dbReference type="EMBL" id="CP005957">
    <property type="protein sequence ID" value="AGL62012.1"/>
    <property type="molecule type" value="Genomic_DNA"/>
</dbReference>
<dbReference type="InterPro" id="IPR036968">
    <property type="entry name" value="Enolpyruvate_Tfrase_sf"/>
</dbReference>
<feature type="domain" description="HTH cro/C1-type" evidence="16">
    <location>
        <begin position="14"/>
        <end position="68"/>
    </location>
</feature>
<dbReference type="InterPro" id="IPR013792">
    <property type="entry name" value="RNA3'P_cycl/enolpyr_Trfase_a/b"/>
</dbReference>
<evidence type="ECO:0000256" key="4">
    <source>
        <dbReference type="ARBA" id="ARBA00022618"/>
    </source>
</evidence>
<name>R4PW86_9BACT</name>
<sequence length="507" mass="55921">MGTAKYLRNIGKLIQETRQARGLTQAELATELGTSQSAINRIEKGGQNISLEMIARIGEVLSSEIVRINNSGKTNFYITGGHTLKGTIEVKTSKNAAVALLCATLLNKGKTTLRRVARIEEVNRIIEVLESIGVKCRWLENNDLEVTPPKRLKLENMDVEAAKRTRTVIMFLGPLLHQYSHFSLPFAGGCSIGTRTVEPHMTGLAPFGLHVVATSDAYLATTHKREVGKTIVLTERGDTVTENVIMAAALYDGEVTIRNASPNYMVQDVCFFLQKLGVKIDGIGTTVLKIRGLKSINKAVEYYPSEDPIEAMSFVAAGVVTNSEITIKRVPIEFMELELAMLEGMGLNFSTTEEYPARNGHTRLVDVSLKKSVLHAPKDKMHCMPFPGINIDNLPFLGLCATVAEGRTLVHDWTYENRAIYFTELSKLNAVIEMVDPHRVYITGPTKWKPADITAPAALRPSVVILLAMLAAPGKSVLRDVYSINRGYEDIANRLNKIGAEIETIWE</sequence>
<dbReference type="GO" id="GO:0003677">
    <property type="term" value="F:DNA binding"/>
    <property type="evidence" value="ECO:0007669"/>
    <property type="project" value="InterPro"/>
</dbReference>
<dbReference type="InterPro" id="IPR050068">
    <property type="entry name" value="MurA_subfamily"/>
</dbReference>
<keyword evidence="4" id="KW-0132">Cell division</keyword>
<dbReference type="EC" id="2.5.1.7" evidence="11"/>
<evidence type="ECO:0000313" key="18">
    <source>
        <dbReference type="Proteomes" id="UP000013893"/>
    </source>
</evidence>
<dbReference type="GO" id="GO:0008760">
    <property type="term" value="F:UDP-N-acetylglucosamine 1-carboxyvinyltransferase activity"/>
    <property type="evidence" value="ECO:0007669"/>
    <property type="project" value="UniProtKB-EC"/>
</dbReference>
<dbReference type="SUPFAM" id="SSF55205">
    <property type="entry name" value="EPT/RTPC-like"/>
    <property type="match status" value="1"/>
</dbReference>
<keyword evidence="9" id="KW-0961">Cell wall biogenesis/degradation</keyword>
<evidence type="ECO:0000256" key="5">
    <source>
        <dbReference type="ARBA" id="ARBA00022679"/>
    </source>
</evidence>
<dbReference type="InterPro" id="IPR001387">
    <property type="entry name" value="Cro/C1-type_HTH"/>
</dbReference>
<evidence type="ECO:0000256" key="3">
    <source>
        <dbReference type="ARBA" id="ARBA00022490"/>
    </source>
</evidence>
<comment type="pathway">
    <text evidence="2">Cell wall biogenesis; peptidoglycan biosynthesis.</text>
</comment>
<dbReference type="AlphaFoldDB" id="R4PW86"/>
<evidence type="ECO:0000313" key="17">
    <source>
        <dbReference type="EMBL" id="AGL62012.1"/>
    </source>
</evidence>
<evidence type="ECO:0000256" key="7">
    <source>
        <dbReference type="ARBA" id="ARBA00022984"/>
    </source>
</evidence>
<dbReference type="InterPro" id="IPR010982">
    <property type="entry name" value="Lambda_DNA-bd_dom_sf"/>
</dbReference>
<evidence type="ECO:0000256" key="9">
    <source>
        <dbReference type="ARBA" id="ARBA00023316"/>
    </source>
</evidence>
<comment type="similarity">
    <text evidence="10">Belongs to the EPSP synthase family. MurA subfamily.</text>
</comment>
<dbReference type="PROSITE" id="PS50943">
    <property type="entry name" value="HTH_CROC1"/>
    <property type="match status" value="1"/>
</dbReference>
<dbReference type="SMART" id="SM00530">
    <property type="entry name" value="HTH_XRE"/>
    <property type="match status" value="1"/>
</dbReference>
<dbReference type="InterPro" id="IPR001986">
    <property type="entry name" value="Enolpyruvate_Tfrase_dom"/>
</dbReference>
<keyword evidence="8" id="KW-0131">Cell cycle</keyword>
<dbReference type="KEGG" id="saal:L336_0303"/>
<dbReference type="SUPFAM" id="SSF47413">
    <property type="entry name" value="lambda repressor-like DNA-binding domains"/>
    <property type="match status" value="1"/>
</dbReference>
<dbReference type="NCBIfam" id="NF006873">
    <property type="entry name" value="PRK09369.1"/>
    <property type="match status" value="1"/>
</dbReference>
<organism evidence="17 18">
    <name type="scientific">Candidatus Saccharimonas aalborgensis</name>
    <dbReference type="NCBI Taxonomy" id="1332188"/>
    <lineage>
        <taxon>Bacteria</taxon>
        <taxon>Candidatus Saccharimonadota</taxon>
        <taxon>Candidatus Saccharimonadia</taxon>
        <taxon>Candidatus Saccharimonadales</taxon>
        <taxon>Candidatus Saccharimonadaceae</taxon>
        <taxon>Candidatus Saccharimonas</taxon>
    </lineage>
</organism>
<dbReference type="RefSeq" id="WP_015641462.1">
    <property type="nucleotide sequence ID" value="NC_021219.1"/>
</dbReference>
<dbReference type="STRING" id="1332188.L336_0303"/>
<dbReference type="Gene3D" id="1.10.260.40">
    <property type="entry name" value="lambda repressor-like DNA-binding domains"/>
    <property type="match status" value="1"/>
</dbReference>
<keyword evidence="18" id="KW-1185">Reference proteome</keyword>
<dbReference type="HOGENOM" id="CLU_027387_0_1_0"/>
<keyword evidence="5 17" id="KW-0808">Transferase</keyword>
<proteinExistence type="inferred from homology"/>
<evidence type="ECO:0000256" key="2">
    <source>
        <dbReference type="ARBA" id="ARBA00004752"/>
    </source>
</evidence>
<evidence type="ECO:0000256" key="15">
    <source>
        <dbReference type="ARBA" id="ARBA00047527"/>
    </source>
</evidence>
<dbReference type="CDD" id="cd00093">
    <property type="entry name" value="HTH_XRE"/>
    <property type="match status" value="1"/>
</dbReference>
<protein>
    <recommendedName>
        <fullName evidence="12">UDP-N-acetylglucosamine 1-carboxyvinyltransferase</fullName>
        <ecNumber evidence="11">2.5.1.7</ecNumber>
    </recommendedName>
    <alternativeName>
        <fullName evidence="13">Enoylpyruvate transferase</fullName>
    </alternativeName>
    <alternativeName>
        <fullName evidence="14">UDP-N-acetylglucosamine enolpyruvyl transferase</fullName>
    </alternativeName>
</protein>
<evidence type="ECO:0000256" key="8">
    <source>
        <dbReference type="ARBA" id="ARBA00023306"/>
    </source>
</evidence>
<dbReference type="GO" id="GO:0009252">
    <property type="term" value="P:peptidoglycan biosynthetic process"/>
    <property type="evidence" value="ECO:0007669"/>
    <property type="project" value="UniProtKB-KW"/>
</dbReference>
<evidence type="ECO:0000256" key="12">
    <source>
        <dbReference type="ARBA" id="ARBA00039754"/>
    </source>
</evidence>